<gene>
    <name evidence="1" type="ORF">MM415A03150_0003</name>
    <name evidence="2" type="ORF">MM415B07548_0002</name>
</gene>
<dbReference type="EMBL" id="MT141879">
    <property type="protein sequence ID" value="QJA71519.1"/>
    <property type="molecule type" value="Genomic_DNA"/>
</dbReference>
<sequence>MGDKPGTIGIQSCGSAFLEHDKKILESPMALKWLEKNNYLMLIGWRKVKLKRGGKAMRWSPRIKTYQIENFK</sequence>
<dbReference type="EMBL" id="MT143427">
    <property type="protein sequence ID" value="QJA96717.1"/>
    <property type="molecule type" value="Genomic_DNA"/>
</dbReference>
<evidence type="ECO:0000313" key="2">
    <source>
        <dbReference type="EMBL" id="QJA96717.1"/>
    </source>
</evidence>
<evidence type="ECO:0000313" key="1">
    <source>
        <dbReference type="EMBL" id="QJA71519.1"/>
    </source>
</evidence>
<organism evidence="1">
    <name type="scientific">viral metagenome</name>
    <dbReference type="NCBI Taxonomy" id="1070528"/>
    <lineage>
        <taxon>unclassified sequences</taxon>
        <taxon>metagenomes</taxon>
        <taxon>organismal metagenomes</taxon>
    </lineage>
</organism>
<accession>A0A6M3JMU3</accession>
<proteinExistence type="predicted"/>
<protein>
    <submittedName>
        <fullName evidence="1">Uncharacterized protein</fullName>
    </submittedName>
</protein>
<name>A0A6M3JMU3_9ZZZZ</name>
<reference evidence="1" key="1">
    <citation type="submission" date="2020-03" db="EMBL/GenBank/DDBJ databases">
        <title>The deep terrestrial virosphere.</title>
        <authorList>
            <person name="Holmfeldt K."/>
            <person name="Nilsson E."/>
            <person name="Simone D."/>
            <person name="Lopez-Fernandez M."/>
            <person name="Wu X."/>
            <person name="de Brujin I."/>
            <person name="Lundin D."/>
            <person name="Andersson A."/>
            <person name="Bertilsson S."/>
            <person name="Dopson M."/>
        </authorList>
    </citation>
    <scope>NUCLEOTIDE SEQUENCE</scope>
    <source>
        <strain evidence="1">MM415A03150</strain>
        <strain evidence="2">MM415B07548</strain>
    </source>
</reference>
<dbReference type="AlphaFoldDB" id="A0A6M3JMU3"/>